<proteinExistence type="predicted"/>
<feature type="transmembrane region" description="Helical" evidence="1">
    <location>
        <begin position="69"/>
        <end position="87"/>
    </location>
</feature>
<dbReference type="PANTHER" id="PTHR35043">
    <property type="entry name" value="TRANSCRIPTION FACTOR DOMAIN-CONTAINING PROTEIN"/>
    <property type="match status" value="1"/>
</dbReference>
<comment type="caution">
    <text evidence="2">The sequence shown here is derived from an EMBL/GenBank/DDBJ whole genome shotgun (WGS) entry which is preliminary data.</text>
</comment>
<keyword evidence="1" id="KW-1133">Transmembrane helix</keyword>
<keyword evidence="3" id="KW-1185">Reference proteome</keyword>
<keyword evidence="1" id="KW-0472">Membrane</keyword>
<feature type="transmembrane region" description="Helical" evidence="1">
    <location>
        <begin position="381"/>
        <end position="398"/>
    </location>
</feature>
<gene>
    <name evidence="2" type="ORF">D9757_011200</name>
</gene>
<dbReference type="EMBL" id="JAACJN010000094">
    <property type="protein sequence ID" value="KAF5375799.1"/>
    <property type="molecule type" value="Genomic_DNA"/>
</dbReference>
<feature type="transmembrane region" description="Helical" evidence="1">
    <location>
        <begin position="410"/>
        <end position="430"/>
    </location>
</feature>
<dbReference type="AlphaFoldDB" id="A0A8H5H2X7"/>
<evidence type="ECO:0000313" key="2">
    <source>
        <dbReference type="EMBL" id="KAF5375799.1"/>
    </source>
</evidence>
<keyword evidence="1" id="KW-0812">Transmembrane</keyword>
<feature type="transmembrane region" description="Helical" evidence="1">
    <location>
        <begin position="232"/>
        <end position="250"/>
    </location>
</feature>
<organism evidence="2 3">
    <name type="scientific">Collybiopsis confluens</name>
    <dbReference type="NCBI Taxonomy" id="2823264"/>
    <lineage>
        <taxon>Eukaryota</taxon>
        <taxon>Fungi</taxon>
        <taxon>Dikarya</taxon>
        <taxon>Basidiomycota</taxon>
        <taxon>Agaricomycotina</taxon>
        <taxon>Agaricomycetes</taxon>
        <taxon>Agaricomycetidae</taxon>
        <taxon>Agaricales</taxon>
        <taxon>Marasmiineae</taxon>
        <taxon>Omphalotaceae</taxon>
        <taxon>Collybiopsis</taxon>
    </lineage>
</organism>
<protein>
    <submittedName>
        <fullName evidence="2">Uncharacterized protein</fullName>
    </submittedName>
</protein>
<evidence type="ECO:0000256" key="1">
    <source>
        <dbReference type="SAM" id="Phobius"/>
    </source>
</evidence>
<evidence type="ECO:0000313" key="3">
    <source>
        <dbReference type="Proteomes" id="UP000518752"/>
    </source>
</evidence>
<name>A0A8H5H2X7_9AGAR</name>
<dbReference type="OrthoDB" id="9451547at2759"/>
<feature type="transmembrane region" description="Helical" evidence="1">
    <location>
        <begin position="30"/>
        <end position="49"/>
    </location>
</feature>
<feature type="transmembrane region" description="Helical" evidence="1">
    <location>
        <begin position="442"/>
        <end position="461"/>
    </location>
</feature>
<sequence length="493" mass="55211">MNASSTSPICVLASSANSCLPPDPNSARTALGILWSCLSVLFACTWVSVHPNVPGPNEGSSARRLWTKIQLMILALIAPELFVMWAVREWYAVRRLTEEYKGWTKTHAFFALMGGFALYDGTMFISVLRFTPLQDNLDSLETPSSFKNMSFDSPPSYNAAIPPSDAAEGEKHFNGRSFAAHCASFIHRVRKDELEDRNKSDSFAKLIAVGQTLWFVVQLCARWAMNLPVTELEVMTFAFAAMNVPIYFFWWNKPLGVNVPIRIQRDSQTVQEDTNDQPLASTPSATDGHAQLLTWTRIRDACSSLFRRVTQDLNIDDFFERTGLYGKILIGIPLWLLLRPARAIADAILADYTDIDDRPSEKVASFERTADLEPKNGADKLIVYGSAMIFGAIHCIAWTSQFPSDQEKILWQVCSLLVACIPIYMALVNVHRVLYTNDVVSLWFQCLISLYAIAVPVYIFARLSLLVQGFLALRALPPAALQAVPWTNYLPHI</sequence>
<feature type="transmembrane region" description="Helical" evidence="1">
    <location>
        <begin position="108"/>
        <end position="130"/>
    </location>
</feature>
<accession>A0A8H5H2X7</accession>
<dbReference type="PANTHER" id="PTHR35043:SF7">
    <property type="entry name" value="TRANSCRIPTION FACTOR DOMAIN-CONTAINING PROTEIN"/>
    <property type="match status" value="1"/>
</dbReference>
<reference evidence="2 3" key="1">
    <citation type="journal article" date="2020" name="ISME J.">
        <title>Uncovering the hidden diversity of litter-decomposition mechanisms in mushroom-forming fungi.</title>
        <authorList>
            <person name="Floudas D."/>
            <person name="Bentzer J."/>
            <person name="Ahren D."/>
            <person name="Johansson T."/>
            <person name="Persson P."/>
            <person name="Tunlid A."/>
        </authorList>
    </citation>
    <scope>NUCLEOTIDE SEQUENCE [LARGE SCALE GENOMIC DNA]</scope>
    <source>
        <strain evidence="2 3">CBS 406.79</strain>
    </source>
</reference>
<dbReference type="Proteomes" id="UP000518752">
    <property type="component" value="Unassembled WGS sequence"/>
</dbReference>